<feature type="compositionally biased region" description="Polar residues" evidence="1">
    <location>
        <begin position="83"/>
        <end position="106"/>
    </location>
</feature>
<gene>
    <name evidence="2" type="ORF">ARMGADRAFT_1091978</name>
</gene>
<dbReference type="EMBL" id="KZ293741">
    <property type="protein sequence ID" value="PBK80699.1"/>
    <property type="molecule type" value="Genomic_DNA"/>
</dbReference>
<dbReference type="OrthoDB" id="3270471at2759"/>
<evidence type="ECO:0000313" key="3">
    <source>
        <dbReference type="Proteomes" id="UP000217790"/>
    </source>
</evidence>
<keyword evidence="3" id="KW-1185">Reference proteome</keyword>
<reference evidence="3" key="1">
    <citation type="journal article" date="2017" name="Nat. Ecol. Evol.">
        <title>Genome expansion and lineage-specific genetic innovations in the forest pathogenic fungi Armillaria.</title>
        <authorList>
            <person name="Sipos G."/>
            <person name="Prasanna A.N."/>
            <person name="Walter M.C."/>
            <person name="O'Connor E."/>
            <person name="Balint B."/>
            <person name="Krizsan K."/>
            <person name="Kiss B."/>
            <person name="Hess J."/>
            <person name="Varga T."/>
            <person name="Slot J."/>
            <person name="Riley R."/>
            <person name="Boka B."/>
            <person name="Rigling D."/>
            <person name="Barry K."/>
            <person name="Lee J."/>
            <person name="Mihaltcheva S."/>
            <person name="LaButti K."/>
            <person name="Lipzen A."/>
            <person name="Waldron R."/>
            <person name="Moloney N.M."/>
            <person name="Sperisen C."/>
            <person name="Kredics L."/>
            <person name="Vagvoelgyi C."/>
            <person name="Patrignani A."/>
            <person name="Fitzpatrick D."/>
            <person name="Nagy I."/>
            <person name="Doyle S."/>
            <person name="Anderson J.B."/>
            <person name="Grigoriev I.V."/>
            <person name="Gueldener U."/>
            <person name="Muensterkoetter M."/>
            <person name="Nagy L.G."/>
        </authorList>
    </citation>
    <scope>NUCLEOTIDE SEQUENCE [LARGE SCALE GENOMIC DNA]</scope>
    <source>
        <strain evidence="3">Ar21-2</strain>
    </source>
</reference>
<feature type="region of interest" description="Disordered" evidence="1">
    <location>
        <begin position="122"/>
        <end position="166"/>
    </location>
</feature>
<dbReference type="AlphaFoldDB" id="A0A2H3CC99"/>
<dbReference type="STRING" id="47427.A0A2H3CC99"/>
<accession>A0A2H3CC99</accession>
<dbReference type="InParanoid" id="A0A2H3CC99"/>
<name>A0A2H3CC99_ARMGA</name>
<feature type="region of interest" description="Disordered" evidence="1">
    <location>
        <begin position="78"/>
        <end position="106"/>
    </location>
</feature>
<dbReference type="Proteomes" id="UP000217790">
    <property type="component" value="Unassembled WGS sequence"/>
</dbReference>
<sequence>MDDLGQHWPSPYSGEAFLSPSSTQYTYPRPSLTCPTTPTLTQHHNPQNLYQDAYRGYQHGVYINQHATYHQDMFNIPYPPSLHHQNGSQQASQALAPNSPPRQQILQPINNASDIPASTFKAATNDKENTLPKAAVSSKRKPKKPKGPGLKSGTNRHKDRASDDEISTLSKVQKEMAELKPTSIVVKETEQKEELERLVDQAEYLLGYDSHTTPTQVHNYMLNQAWDKYKACKEWEEHMGGGDGDADHEVGENDDEEALDKKKPRPKQKKGALPGNYSLKVLQAFKEFKVYELLDAWAQGDDTVIQTFDCNSAEDILELTDIEDDEQFKTPAKK</sequence>
<evidence type="ECO:0000313" key="2">
    <source>
        <dbReference type="EMBL" id="PBK80699.1"/>
    </source>
</evidence>
<protein>
    <submittedName>
        <fullName evidence="2">Uncharacterized protein</fullName>
    </submittedName>
</protein>
<feature type="compositionally biased region" description="Low complexity" evidence="1">
    <location>
        <begin position="32"/>
        <end position="41"/>
    </location>
</feature>
<feature type="compositionally biased region" description="Basic and acidic residues" evidence="1">
    <location>
        <begin position="239"/>
        <end position="251"/>
    </location>
</feature>
<evidence type="ECO:0000256" key="1">
    <source>
        <dbReference type="SAM" id="MobiDB-lite"/>
    </source>
</evidence>
<organism evidence="2 3">
    <name type="scientific">Armillaria gallica</name>
    <name type="common">Bulbous honey fungus</name>
    <name type="synonym">Armillaria bulbosa</name>
    <dbReference type="NCBI Taxonomy" id="47427"/>
    <lineage>
        <taxon>Eukaryota</taxon>
        <taxon>Fungi</taxon>
        <taxon>Dikarya</taxon>
        <taxon>Basidiomycota</taxon>
        <taxon>Agaricomycotina</taxon>
        <taxon>Agaricomycetes</taxon>
        <taxon>Agaricomycetidae</taxon>
        <taxon>Agaricales</taxon>
        <taxon>Marasmiineae</taxon>
        <taxon>Physalacriaceae</taxon>
        <taxon>Armillaria</taxon>
    </lineage>
</organism>
<feature type="region of interest" description="Disordered" evidence="1">
    <location>
        <begin position="239"/>
        <end position="273"/>
    </location>
</feature>
<proteinExistence type="predicted"/>
<feature type="region of interest" description="Disordered" evidence="1">
    <location>
        <begin position="1"/>
        <end position="44"/>
    </location>
</feature>